<dbReference type="InterPro" id="IPR009724">
    <property type="entry name" value="TMEM70"/>
</dbReference>
<sequence length="253" mass="28912">MPLLQFGRSSASHLSRSLLISCPRCIASPTSSHSLIARLSWERMDKSQSTVPKRLPSDFALRSTVPADEKRFGDLVYTGTIRNHLYATKLVSLTSSVVGVVVQPLLFQRIQHLPGFLQGIIGTFFGFFVFVTPILLHQLVRRYVVRMYFNPEADRFTAVTMHFIPRMRNFYTFSPLDVEIPPIPGMFTSFTVQQGEKKVPLFVNPPDFTSDFAYIKLMRYDEPMDIIQGADQKRPEVKEQIPAPVKPRKNFKL</sequence>
<reference evidence="5" key="1">
    <citation type="submission" date="2017-01" db="EMBL/GenBank/DDBJ databases">
        <title>Comparative genomics of anhydrobiosis in the tardigrade Hypsibius dujardini.</title>
        <authorList>
            <person name="Yoshida Y."/>
            <person name="Koutsovoulos G."/>
            <person name="Laetsch D."/>
            <person name="Stevens L."/>
            <person name="Kumar S."/>
            <person name="Horikawa D."/>
            <person name="Ishino K."/>
            <person name="Komine S."/>
            <person name="Tomita M."/>
            <person name="Blaxter M."/>
            <person name="Arakawa K."/>
        </authorList>
    </citation>
    <scope>NUCLEOTIDE SEQUENCE [LARGE SCALE GENOMIC DNA]</scope>
    <source>
        <strain evidence="5">Z151</strain>
    </source>
</reference>
<evidence type="ECO:0000256" key="3">
    <source>
        <dbReference type="SAM" id="Phobius"/>
    </source>
</evidence>
<dbReference type="PANTHER" id="PTHR13281">
    <property type="entry name" value="TRANSMEMBRANE PROTEIN 70, MITOCHONDRIAL"/>
    <property type="match status" value="1"/>
</dbReference>
<proteinExistence type="inferred from homology"/>
<dbReference type="EMBL" id="MTYJ01000574">
    <property type="protein sequence ID" value="OWA55192.1"/>
    <property type="molecule type" value="Genomic_DNA"/>
</dbReference>
<evidence type="ECO:0000256" key="2">
    <source>
        <dbReference type="SAM" id="MobiDB-lite"/>
    </source>
</evidence>
<dbReference type="Proteomes" id="UP000192578">
    <property type="component" value="Unassembled WGS sequence"/>
</dbReference>
<dbReference type="GO" id="GO:0031966">
    <property type="term" value="C:mitochondrial membrane"/>
    <property type="evidence" value="ECO:0007669"/>
    <property type="project" value="TreeGrafter"/>
</dbReference>
<name>A0A9X6RPK7_HYPEX</name>
<dbReference type="PANTHER" id="PTHR13281:SF0">
    <property type="entry name" value="TRANSMEMBRANE PROTEIN 70, MITOCHONDRIAL"/>
    <property type="match status" value="1"/>
</dbReference>
<evidence type="ECO:0000313" key="4">
    <source>
        <dbReference type="EMBL" id="OWA55192.1"/>
    </source>
</evidence>
<keyword evidence="5" id="KW-1185">Reference proteome</keyword>
<comment type="caution">
    <text evidence="4">The sequence shown here is derived from an EMBL/GenBank/DDBJ whole genome shotgun (WGS) entry which is preliminary data.</text>
</comment>
<dbReference type="AlphaFoldDB" id="A0A9X6RPK7"/>
<gene>
    <name evidence="4" type="ORF">BV898_19580</name>
</gene>
<comment type="similarity">
    <text evidence="1">Belongs to the TMEM70 family.</text>
</comment>
<keyword evidence="3" id="KW-1133">Transmembrane helix</keyword>
<protein>
    <recommendedName>
        <fullName evidence="6">Transmembrane protein 70-like protein, mitochondrial</fullName>
    </recommendedName>
</protein>
<dbReference type="OrthoDB" id="156886at2759"/>
<keyword evidence="3" id="KW-0472">Membrane</keyword>
<evidence type="ECO:0000256" key="1">
    <source>
        <dbReference type="ARBA" id="ARBA00005280"/>
    </source>
</evidence>
<evidence type="ECO:0000313" key="5">
    <source>
        <dbReference type="Proteomes" id="UP000192578"/>
    </source>
</evidence>
<organism evidence="4 5">
    <name type="scientific">Hypsibius exemplaris</name>
    <name type="common">Freshwater tardigrade</name>
    <dbReference type="NCBI Taxonomy" id="2072580"/>
    <lineage>
        <taxon>Eukaryota</taxon>
        <taxon>Metazoa</taxon>
        <taxon>Ecdysozoa</taxon>
        <taxon>Tardigrada</taxon>
        <taxon>Eutardigrada</taxon>
        <taxon>Parachela</taxon>
        <taxon>Hypsibioidea</taxon>
        <taxon>Hypsibiidae</taxon>
        <taxon>Hypsibius</taxon>
    </lineage>
</organism>
<feature type="region of interest" description="Disordered" evidence="2">
    <location>
        <begin position="232"/>
        <end position="253"/>
    </location>
</feature>
<accession>A0A9X6RPK7</accession>
<dbReference type="GO" id="GO:0033615">
    <property type="term" value="P:mitochondrial proton-transporting ATP synthase complex assembly"/>
    <property type="evidence" value="ECO:0007669"/>
    <property type="project" value="TreeGrafter"/>
</dbReference>
<evidence type="ECO:0008006" key="6">
    <source>
        <dbReference type="Google" id="ProtNLM"/>
    </source>
</evidence>
<dbReference type="Pfam" id="PF06979">
    <property type="entry name" value="TMEM70"/>
    <property type="match status" value="1"/>
</dbReference>
<keyword evidence="3" id="KW-0812">Transmembrane</keyword>
<feature type="transmembrane region" description="Helical" evidence="3">
    <location>
        <begin position="116"/>
        <end position="136"/>
    </location>
</feature>
<dbReference type="InterPro" id="IPR045325">
    <property type="entry name" value="TMEM70/TMEM186/TMEM223"/>
</dbReference>